<dbReference type="Ensembl" id="ENSDCDT00010029449.1">
    <property type="protein sequence ID" value="ENSDCDP00010023868.1"/>
    <property type="gene ID" value="ENSDCDG00010015078.1"/>
</dbReference>
<evidence type="ECO:0000256" key="1">
    <source>
        <dbReference type="ARBA" id="ARBA00004496"/>
    </source>
</evidence>
<dbReference type="GO" id="GO:0043123">
    <property type="term" value="P:positive regulation of canonical NF-kappaB signal transduction"/>
    <property type="evidence" value="ECO:0007669"/>
    <property type="project" value="InterPro"/>
</dbReference>
<reference evidence="8" key="2">
    <citation type="submission" date="2025-08" db="UniProtKB">
        <authorList>
            <consortium name="Ensembl"/>
        </authorList>
    </citation>
    <scope>IDENTIFICATION</scope>
</reference>
<dbReference type="GO" id="GO:0045087">
    <property type="term" value="P:innate immune response"/>
    <property type="evidence" value="ECO:0007669"/>
    <property type="project" value="UniProtKB-KW"/>
</dbReference>
<dbReference type="GO" id="GO:0005737">
    <property type="term" value="C:cytoplasm"/>
    <property type="evidence" value="ECO:0007669"/>
    <property type="project" value="UniProtKB-SubCell"/>
</dbReference>
<keyword evidence="3" id="KW-0399">Innate immunity</keyword>
<accession>A0AAY4BSI8</accession>
<dbReference type="PANTHER" id="PTHR31266:SF2">
    <property type="entry name" value="TRAF-INTERACTING PROTEIN WITH FHA DOMAIN-CONTAINING PROTEIN A"/>
    <property type="match status" value="1"/>
</dbReference>
<comment type="subcellular location">
    <subcellularLocation>
        <location evidence="1">Cytoplasm</location>
    </subcellularLocation>
</comment>
<dbReference type="Proteomes" id="UP000694580">
    <property type="component" value="Chromosome 1"/>
</dbReference>
<organism evidence="8 9">
    <name type="scientific">Denticeps clupeoides</name>
    <name type="common">denticle herring</name>
    <dbReference type="NCBI Taxonomy" id="299321"/>
    <lineage>
        <taxon>Eukaryota</taxon>
        <taxon>Metazoa</taxon>
        <taxon>Chordata</taxon>
        <taxon>Craniata</taxon>
        <taxon>Vertebrata</taxon>
        <taxon>Euteleostomi</taxon>
        <taxon>Actinopterygii</taxon>
        <taxon>Neopterygii</taxon>
        <taxon>Teleostei</taxon>
        <taxon>Clupei</taxon>
        <taxon>Clupeiformes</taxon>
        <taxon>Denticipitoidei</taxon>
        <taxon>Denticipitidae</taxon>
        <taxon>Denticeps</taxon>
    </lineage>
</organism>
<evidence type="ECO:0000313" key="9">
    <source>
        <dbReference type="Proteomes" id="UP000694580"/>
    </source>
</evidence>
<evidence type="ECO:0000313" key="8">
    <source>
        <dbReference type="Ensembl" id="ENSDCDP00010023868.1"/>
    </source>
</evidence>
<reference evidence="8" key="3">
    <citation type="submission" date="2025-09" db="UniProtKB">
        <authorList>
            <consortium name="Ensembl"/>
        </authorList>
    </citation>
    <scope>IDENTIFICATION</scope>
</reference>
<protein>
    <recommendedName>
        <fullName evidence="6">TRAF-interacting protein with FHA domain-containing protein A</fullName>
    </recommendedName>
</protein>
<dbReference type="PANTHER" id="PTHR31266">
    <property type="entry name" value="TRAF-INTERACTING PROTEIN WITH FHA DOMAIN-CONTAINING PROTEIN A FAMILY MEMBER"/>
    <property type="match status" value="1"/>
</dbReference>
<dbReference type="Gene3D" id="2.60.200.20">
    <property type="match status" value="1"/>
</dbReference>
<dbReference type="GeneTree" id="ENSGT00940000154589"/>
<reference evidence="8 9" key="1">
    <citation type="submission" date="2020-06" db="EMBL/GenBank/DDBJ databases">
        <authorList>
            <consortium name="Wellcome Sanger Institute Data Sharing"/>
        </authorList>
    </citation>
    <scope>NUCLEOTIDE SEQUENCE [LARGE SCALE GENOMIC DNA]</scope>
</reference>
<evidence type="ECO:0000256" key="3">
    <source>
        <dbReference type="ARBA" id="ARBA00022588"/>
    </source>
</evidence>
<sequence length="196" mass="21788">MAVSQAADTEELMTCLRIQIYHPPGFSHHLYDLLPMNRRQTQDAEDPVRVGRDGQACKFLLNDLRVSRKQLALQAFRAPGDPELRFTAQNLSQRGRVTVNGTALGYLEATELPDKALLRFGFYELLVLREPGDAKAKFDVLFQRRDASPSLEMGQGEGSGTPVMESGLPGLFKSPSQEPSETDEALIISYCSLFIL</sequence>
<evidence type="ECO:0000259" key="7">
    <source>
        <dbReference type="Pfam" id="PF00498"/>
    </source>
</evidence>
<keyword evidence="4" id="KW-0391">Immunity</keyword>
<comment type="similarity">
    <text evidence="5">Belongs to the TIFA family.</text>
</comment>
<feature type="domain" description="FHA" evidence="7">
    <location>
        <begin position="48"/>
        <end position="121"/>
    </location>
</feature>
<evidence type="ECO:0000256" key="2">
    <source>
        <dbReference type="ARBA" id="ARBA00022490"/>
    </source>
</evidence>
<dbReference type="AlphaFoldDB" id="A0AAY4BSI8"/>
<evidence type="ECO:0000256" key="6">
    <source>
        <dbReference type="ARBA" id="ARBA00040160"/>
    </source>
</evidence>
<dbReference type="InterPro" id="IPR008984">
    <property type="entry name" value="SMAD_FHA_dom_sf"/>
</dbReference>
<dbReference type="InterPro" id="IPR033621">
    <property type="entry name" value="TIFA"/>
</dbReference>
<proteinExistence type="inferred from homology"/>
<keyword evidence="9" id="KW-1185">Reference proteome</keyword>
<dbReference type="SUPFAM" id="SSF49879">
    <property type="entry name" value="SMAD/FHA domain"/>
    <property type="match status" value="1"/>
</dbReference>
<evidence type="ECO:0000256" key="5">
    <source>
        <dbReference type="ARBA" id="ARBA00038199"/>
    </source>
</evidence>
<keyword evidence="2" id="KW-0963">Cytoplasm</keyword>
<name>A0AAY4BSI8_9TELE</name>
<dbReference type="InterPro" id="IPR000253">
    <property type="entry name" value="FHA_dom"/>
</dbReference>
<evidence type="ECO:0000256" key="4">
    <source>
        <dbReference type="ARBA" id="ARBA00022859"/>
    </source>
</evidence>
<dbReference type="Pfam" id="PF00498">
    <property type="entry name" value="FHA"/>
    <property type="match status" value="1"/>
</dbReference>